<evidence type="ECO:0000256" key="5">
    <source>
        <dbReference type="ARBA" id="ARBA00022490"/>
    </source>
</evidence>
<dbReference type="InterPro" id="IPR036871">
    <property type="entry name" value="PX_dom_sf"/>
</dbReference>
<evidence type="ECO:0000256" key="7">
    <source>
        <dbReference type="ARBA" id="ARBA00023136"/>
    </source>
</evidence>
<keyword evidence="6" id="KW-0446">Lipid-binding</keyword>
<evidence type="ECO:0000256" key="10">
    <source>
        <dbReference type="SAM" id="Coils"/>
    </source>
</evidence>
<evidence type="ECO:0000256" key="9">
    <source>
        <dbReference type="ARBA" id="ARBA00041273"/>
    </source>
</evidence>
<evidence type="ECO:0000256" key="2">
    <source>
        <dbReference type="ARBA" id="ARBA00004496"/>
    </source>
</evidence>
<dbReference type="Gene3D" id="3.30.1520.10">
    <property type="entry name" value="Phox-like domain"/>
    <property type="match status" value="1"/>
</dbReference>
<dbReference type="GO" id="GO:0015031">
    <property type="term" value="P:protein transport"/>
    <property type="evidence" value="ECO:0007669"/>
    <property type="project" value="TreeGrafter"/>
</dbReference>
<evidence type="ECO:0000313" key="12">
    <source>
        <dbReference type="EMBL" id="KAH3679929.1"/>
    </source>
</evidence>
<evidence type="ECO:0000313" key="13">
    <source>
        <dbReference type="Proteomes" id="UP000769528"/>
    </source>
</evidence>
<dbReference type="PANTHER" id="PTHR45949">
    <property type="entry name" value="SORTING NEXIN-4"/>
    <property type="match status" value="1"/>
</dbReference>
<dbReference type="GO" id="GO:0032266">
    <property type="term" value="F:phosphatidylinositol-3-phosphate binding"/>
    <property type="evidence" value="ECO:0007669"/>
    <property type="project" value="UniProtKB-ARBA"/>
</dbReference>
<evidence type="ECO:0000256" key="6">
    <source>
        <dbReference type="ARBA" id="ARBA00023121"/>
    </source>
</evidence>
<dbReference type="Pfam" id="PF00787">
    <property type="entry name" value="PX"/>
    <property type="match status" value="1"/>
</dbReference>
<dbReference type="OrthoDB" id="205639at2759"/>
<dbReference type="InterPro" id="IPR001683">
    <property type="entry name" value="PX_dom"/>
</dbReference>
<dbReference type="InterPro" id="IPR027267">
    <property type="entry name" value="AH/BAR_dom_sf"/>
</dbReference>
<feature type="domain" description="PX" evidence="11">
    <location>
        <begin position="45"/>
        <end position="166"/>
    </location>
</feature>
<evidence type="ECO:0000256" key="4">
    <source>
        <dbReference type="ARBA" id="ARBA00022448"/>
    </source>
</evidence>
<gene>
    <name evidence="12" type="ORF">WICMUC_000672</name>
</gene>
<dbReference type="EMBL" id="JAEUBF010000206">
    <property type="protein sequence ID" value="KAH3679929.1"/>
    <property type="molecule type" value="Genomic_DNA"/>
</dbReference>
<dbReference type="GO" id="GO:0061709">
    <property type="term" value="P:reticulophagy"/>
    <property type="evidence" value="ECO:0007669"/>
    <property type="project" value="TreeGrafter"/>
</dbReference>
<evidence type="ECO:0000256" key="3">
    <source>
        <dbReference type="ARBA" id="ARBA00010883"/>
    </source>
</evidence>
<reference evidence="12" key="2">
    <citation type="submission" date="2021-01" db="EMBL/GenBank/DDBJ databases">
        <authorList>
            <person name="Schikora-Tamarit M.A."/>
        </authorList>
    </citation>
    <scope>NUCLEOTIDE SEQUENCE</scope>
    <source>
        <strain evidence="12">CBS6341</strain>
    </source>
</reference>
<comment type="similarity">
    <text evidence="3">Belongs to the sorting nexin family.</text>
</comment>
<dbReference type="SUPFAM" id="SSF64268">
    <property type="entry name" value="PX domain"/>
    <property type="match status" value="1"/>
</dbReference>
<keyword evidence="5" id="KW-0963">Cytoplasm</keyword>
<dbReference type="PROSITE" id="PS50195">
    <property type="entry name" value="PX"/>
    <property type="match status" value="1"/>
</dbReference>
<dbReference type="Gene3D" id="1.20.1270.60">
    <property type="entry name" value="Arfaptin homology (AH) domain/BAR domain"/>
    <property type="match status" value="1"/>
</dbReference>
<comment type="subcellular location">
    <subcellularLocation>
        <location evidence="2">Cytoplasm</location>
    </subcellularLocation>
    <subcellularLocation>
        <location evidence="1">Endomembrane system</location>
        <topology evidence="1">Peripheral membrane protein</topology>
    </subcellularLocation>
</comment>
<protein>
    <recommendedName>
        <fullName evidence="8">Sorting nexin-4</fullName>
    </recommendedName>
    <alternativeName>
        <fullName evidence="9">Autophagy-related protein 24</fullName>
    </alternativeName>
</protein>
<keyword evidence="13" id="KW-1185">Reference proteome</keyword>
<keyword evidence="7" id="KW-0472">Membrane</keyword>
<accession>A0A9P8PZ41</accession>
<dbReference type="PANTHER" id="PTHR45949:SF2">
    <property type="entry name" value="SORTING NEXIN-4"/>
    <property type="match status" value="1"/>
</dbReference>
<dbReference type="Proteomes" id="UP000769528">
    <property type="component" value="Unassembled WGS sequence"/>
</dbReference>
<proteinExistence type="inferred from homology"/>
<keyword evidence="10" id="KW-0175">Coiled coil</keyword>
<dbReference type="AlphaFoldDB" id="A0A9P8PZ41"/>
<dbReference type="GO" id="GO:0000407">
    <property type="term" value="C:phagophore assembly site"/>
    <property type="evidence" value="ECO:0007669"/>
    <property type="project" value="TreeGrafter"/>
</dbReference>
<dbReference type="SUPFAM" id="SSF103657">
    <property type="entry name" value="BAR/IMD domain-like"/>
    <property type="match status" value="1"/>
</dbReference>
<evidence type="ECO:0000256" key="1">
    <source>
        <dbReference type="ARBA" id="ARBA00004184"/>
    </source>
</evidence>
<comment type="caution">
    <text evidence="12">The sequence shown here is derived from an EMBL/GenBank/DDBJ whole genome shotgun (WGS) entry which is preliminary data.</text>
</comment>
<keyword evidence="4" id="KW-0813">Transport</keyword>
<sequence length="434" mass="50581">MSNNFVYEPLSTEREASQHTEEITTKASELTINRSSSTKVDIGSLYINSEVKDPQKENDGQNPYISYLIETKSNDPIFAKSEFSIRRRFSDFVFLFQLLVNDYPTSAVPPLPDKKRLEYFKGDRFGSEFTAKRTASLNRFLKRLSLHPVLKRSKIYHIFIESQDWNSYKQNLKIRSDDSGVAADGGIITDVFINAFKTANQQSKEFIAIKERSDKLDENINRIDKIFQKILKRYGDLEQDYFDFSYQIKKISQLEPELELPFIKFSDGLNSLSLGFANLKNFLDNDYLISLKDLEHYISSIKNLIKLKDQKQIDYEALSEYLNRSIGDKEALVHGGGTNFFTNKFEEMTGQNHDLNKREKIHKLENRIERLTKELENSKKVSENFEKQTLNEIQYFENIKSIELKDSLNDLADNNIKFYKDLITKWSDIQQSLG</sequence>
<dbReference type="CDD" id="cd06863">
    <property type="entry name" value="PX_Atg24p"/>
    <property type="match status" value="1"/>
</dbReference>
<evidence type="ECO:0000256" key="8">
    <source>
        <dbReference type="ARBA" id="ARBA00040748"/>
    </source>
</evidence>
<reference evidence="12" key="1">
    <citation type="journal article" date="2021" name="Open Biol.">
        <title>Shared evolutionary footprints suggest mitochondrial oxidative damage underlies multiple complex I losses in fungi.</title>
        <authorList>
            <person name="Schikora-Tamarit M.A."/>
            <person name="Marcet-Houben M."/>
            <person name="Nosek J."/>
            <person name="Gabaldon T."/>
        </authorList>
    </citation>
    <scope>NUCLEOTIDE SEQUENCE</scope>
    <source>
        <strain evidence="12">CBS6341</strain>
    </source>
</reference>
<feature type="coiled-coil region" evidence="10">
    <location>
        <begin position="354"/>
        <end position="388"/>
    </location>
</feature>
<name>A0A9P8PZ41_9ASCO</name>
<dbReference type="GO" id="GO:0000422">
    <property type="term" value="P:autophagy of mitochondrion"/>
    <property type="evidence" value="ECO:0007669"/>
    <property type="project" value="TreeGrafter"/>
</dbReference>
<dbReference type="SMART" id="SM00312">
    <property type="entry name" value="PX"/>
    <property type="match status" value="1"/>
</dbReference>
<dbReference type="GO" id="GO:0034727">
    <property type="term" value="P:piecemeal microautophagy of the nucleus"/>
    <property type="evidence" value="ECO:0007669"/>
    <property type="project" value="TreeGrafter"/>
</dbReference>
<dbReference type="GO" id="GO:0005769">
    <property type="term" value="C:early endosome"/>
    <property type="evidence" value="ECO:0007669"/>
    <property type="project" value="TreeGrafter"/>
</dbReference>
<dbReference type="GO" id="GO:0032456">
    <property type="term" value="P:endocytic recycling"/>
    <property type="evidence" value="ECO:0007669"/>
    <property type="project" value="TreeGrafter"/>
</dbReference>
<evidence type="ECO:0000259" key="11">
    <source>
        <dbReference type="PROSITE" id="PS50195"/>
    </source>
</evidence>
<organism evidence="12 13">
    <name type="scientific">Wickerhamomyces mucosus</name>
    <dbReference type="NCBI Taxonomy" id="1378264"/>
    <lineage>
        <taxon>Eukaryota</taxon>
        <taxon>Fungi</taxon>
        <taxon>Dikarya</taxon>
        <taxon>Ascomycota</taxon>
        <taxon>Saccharomycotina</taxon>
        <taxon>Saccharomycetes</taxon>
        <taxon>Phaffomycetales</taxon>
        <taxon>Wickerhamomycetaceae</taxon>
        <taxon>Wickerhamomyces</taxon>
    </lineage>
</organism>